<dbReference type="Proteomes" id="UP001642540">
    <property type="component" value="Unassembled WGS sequence"/>
</dbReference>
<evidence type="ECO:0000313" key="2">
    <source>
        <dbReference type="Proteomes" id="UP001642540"/>
    </source>
</evidence>
<evidence type="ECO:0000313" key="1">
    <source>
        <dbReference type="EMBL" id="CAL8087346.1"/>
    </source>
</evidence>
<proteinExistence type="predicted"/>
<name>A0ABP1Q4D0_9HEXA</name>
<sequence>MYAHLLLPLRFTNKKHALYEGNKSCLIRFFSETEVFLFRKNINFFNIISIQLNTIDGPFSQRQNPLQKEEVATRSQVRRIRGVDELCESSRLQGSLHFPGRVTGCVVVEEKKTSETSSSAVFDVGAQNGQNFNKVVGIDGPSSRHIVIAENTFRIPENRRHYLPSRLPKLDGGPLLLRTQLF</sequence>
<dbReference type="EMBL" id="CAXLJM020000020">
    <property type="protein sequence ID" value="CAL8087346.1"/>
    <property type="molecule type" value="Genomic_DNA"/>
</dbReference>
<protein>
    <submittedName>
        <fullName evidence="1">Uncharacterized protein</fullName>
    </submittedName>
</protein>
<comment type="caution">
    <text evidence="1">The sequence shown here is derived from an EMBL/GenBank/DDBJ whole genome shotgun (WGS) entry which is preliminary data.</text>
</comment>
<reference evidence="1 2" key="1">
    <citation type="submission" date="2024-08" db="EMBL/GenBank/DDBJ databases">
        <authorList>
            <person name="Cucini C."/>
            <person name="Frati F."/>
        </authorList>
    </citation>
    <scope>NUCLEOTIDE SEQUENCE [LARGE SCALE GENOMIC DNA]</scope>
</reference>
<gene>
    <name evidence="1" type="ORF">ODALV1_LOCUS6707</name>
</gene>
<organism evidence="1 2">
    <name type="scientific">Orchesella dallaii</name>
    <dbReference type="NCBI Taxonomy" id="48710"/>
    <lineage>
        <taxon>Eukaryota</taxon>
        <taxon>Metazoa</taxon>
        <taxon>Ecdysozoa</taxon>
        <taxon>Arthropoda</taxon>
        <taxon>Hexapoda</taxon>
        <taxon>Collembola</taxon>
        <taxon>Entomobryomorpha</taxon>
        <taxon>Entomobryoidea</taxon>
        <taxon>Orchesellidae</taxon>
        <taxon>Orchesellinae</taxon>
        <taxon>Orchesella</taxon>
    </lineage>
</organism>
<accession>A0ABP1Q4D0</accession>
<keyword evidence="2" id="KW-1185">Reference proteome</keyword>